<sequence>MTYPSLTEIHTNTVESGAVTSYYFYVDLSSIPHLRRSRDAPPQFFPHFPALRNDLKTAFESGGISGYLTNRLI</sequence>
<dbReference type="Proteomes" id="UP000196027">
    <property type="component" value="Chromosome"/>
</dbReference>
<dbReference type="KEGG" id="ome:OLMES_3733"/>
<protein>
    <submittedName>
        <fullName evidence="1">Uncharacterized protein</fullName>
    </submittedName>
</protein>
<proteinExistence type="predicted"/>
<dbReference type="EMBL" id="CP021425">
    <property type="protein sequence ID" value="ARU57754.1"/>
    <property type="molecule type" value="Genomic_DNA"/>
</dbReference>
<reference evidence="1 2" key="1">
    <citation type="submission" date="2017-05" db="EMBL/GenBank/DDBJ databases">
        <title>Genomic insights into alkan degradation activity of Oleiphilus messinensis.</title>
        <authorList>
            <person name="Kozyavkin S.A."/>
            <person name="Slesarev A.I."/>
            <person name="Golyshin P.N."/>
            <person name="Korzhenkov A."/>
            <person name="Golyshina O.N."/>
            <person name="Toshchakov S.V."/>
        </authorList>
    </citation>
    <scope>NUCLEOTIDE SEQUENCE [LARGE SCALE GENOMIC DNA]</scope>
    <source>
        <strain evidence="1 2">ME102</strain>
    </source>
</reference>
<evidence type="ECO:0000313" key="1">
    <source>
        <dbReference type="EMBL" id="ARU57754.1"/>
    </source>
</evidence>
<evidence type="ECO:0000313" key="2">
    <source>
        <dbReference type="Proteomes" id="UP000196027"/>
    </source>
</evidence>
<accession>A0A1Y0IEF4</accession>
<name>A0A1Y0IEF4_9GAMM</name>
<organism evidence="1 2">
    <name type="scientific">Oleiphilus messinensis</name>
    <dbReference type="NCBI Taxonomy" id="141451"/>
    <lineage>
        <taxon>Bacteria</taxon>
        <taxon>Pseudomonadati</taxon>
        <taxon>Pseudomonadota</taxon>
        <taxon>Gammaproteobacteria</taxon>
        <taxon>Oceanospirillales</taxon>
        <taxon>Oleiphilaceae</taxon>
        <taxon>Oleiphilus</taxon>
    </lineage>
</organism>
<keyword evidence="2" id="KW-1185">Reference proteome</keyword>
<dbReference type="AlphaFoldDB" id="A0A1Y0IEF4"/>
<gene>
    <name evidence="1" type="ORF">OLMES_3733</name>
</gene>